<dbReference type="OrthoDB" id="5332281at2759"/>
<keyword evidence="4" id="KW-1185">Reference proteome</keyword>
<dbReference type="EMBL" id="LCUC01000290">
    <property type="protein sequence ID" value="KKY32720.1"/>
    <property type="molecule type" value="Genomic_DNA"/>
</dbReference>
<dbReference type="CDD" id="cd10170">
    <property type="entry name" value="ASKHA_NBD_HSP70"/>
    <property type="match status" value="1"/>
</dbReference>
<reference evidence="3 4" key="1">
    <citation type="submission" date="2015-05" db="EMBL/GenBank/DDBJ databases">
        <title>Distinctive expansion of gene families associated with plant cell wall degradation and secondary metabolism in the genomes of grapevine trunk pathogens.</title>
        <authorList>
            <person name="Lawrence D.P."/>
            <person name="Travadon R."/>
            <person name="Rolshausen P.E."/>
            <person name="Baumgartner K."/>
        </authorList>
    </citation>
    <scope>NUCLEOTIDE SEQUENCE [LARGE SCALE GENOMIC DNA]</scope>
    <source>
        <strain evidence="3">DA912</strain>
    </source>
</reference>
<dbReference type="SUPFAM" id="SSF53067">
    <property type="entry name" value="Actin-like ATPase domain"/>
    <property type="match status" value="1"/>
</dbReference>
<dbReference type="PANTHER" id="PTHR14187:SF82">
    <property type="entry name" value="FAMILY CHAPERONE, PUTATIVE (AFU_ORTHOLOGUE AFUA_7G08575)-RELATED"/>
    <property type="match status" value="1"/>
</dbReference>
<organism evidence="3 4">
    <name type="scientific">Diaporthe ampelina</name>
    <dbReference type="NCBI Taxonomy" id="1214573"/>
    <lineage>
        <taxon>Eukaryota</taxon>
        <taxon>Fungi</taxon>
        <taxon>Dikarya</taxon>
        <taxon>Ascomycota</taxon>
        <taxon>Pezizomycotina</taxon>
        <taxon>Sordariomycetes</taxon>
        <taxon>Sordariomycetidae</taxon>
        <taxon>Diaporthales</taxon>
        <taxon>Diaporthaceae</taxon>
        <taxon>Diaporthe</taxon>
    </lineage>
</organism>
<dbReference type="STRING" id="1214573.A0A0G2HXP5"/>
<accession>A0A0G2HXP5</accession>
<reference evidence="3 4" key="2">
    <citation type="submission" date="2015-05" db="EMBL/GenBank/DDBJ databases">
        <authorList>
            <person name="Morales-Cruz A."/>
            <person name="Amrine K.C."/>
            <person name="Cantu D."/>
        </authorList>
    </citation>
    <scope>NUCLEOTIDE SEQUENCE [LARGE SCALE GENOMIC DNA]</scope>
    <source>
        <strain evidence="3">DA912</strain>
    </source>
</reference>
<dbReference type="GO" id="GO:0140662">
    <property type="term" value="F:ATP-dependent protein folding chaperone"/>
    <property type="evidence" value="ECO:0007669"/>
    <property type="project" value="InterPro"/>
</dbReference>
<dbReference type="Proteomes" id="UP000034680">
    <property type="component" value="Unassembled WGS sequence"/>
</dbReference>
<evidence type="ECO:0000313" key="3">
    <source>
        <dbReference type="EMBL" id="KKY32720.1"/>
    </source>
</evidence>
<dbReference type="AlphaFoldDB" id="A0A0G2HXP5"/>
<evidence type="ECO:0000256" key="1">
    <source>
        <dbReference type="ARBA" id="ARBA00022741"/>
    </source>
</evidence>
<dbReference type="Pfam" id="PF00012">
    <property type="entry name" value="HSP70"/>
    <property type="match status" value="1"/>
</dbReference>
<evidence type="ECO:0000256" key="2">
    <source>
        <dbReference type="ARBA" id="ARBA00022840"/>
    </source>
</evidence>
<keyword evidence="1" id="KW-0547">Nucleotide-binding</keyword>
<dbReference type="InterPro" id="IPR013126">
    <property type="entry name" value="Hsp_70_fam"/>
</dbReference>
<comment type="caution">
    <text evidence="3">The sequence shown here is derived from an EMBL/GenBank/DDBJ whole genome shotgun (WGS) entry which is preliminary data.</text>
</comment>
<sequence>MPDYLPASSFTTDRKALPKDPVNVAADFIGAVYKHALSVIASSGVKEYFELCRKEFVLSVPAVWSDKAMDLTLKAAKKAGIHPVTLIKEPEAAALYTLNNHAHSIKVGDSFVSCDAGGGTADLITYEIKRIKPYLSWLSWFPALASGMAGSLGLNKRFEEKVRQVMGDKQFESLKQTVGWAKALREFDTNIKTSFNGDVSEIYYINFPRADLEDNPAAGLFGNCWEMTGGAALSRVSNQATVVSTQAVRHYGVTAWEVFDLLSDAARYKEFWAHEGLYRVEKNTWYIYMGEDLTRDQTIKFKFLRTLRENFKRFELILKSTLRYSETNLAPIYPGPDVKTCCKVRADLTSIDRKKLIKKTGVDGKKYYELHYFLVLSTATANMKFSVEFDGKEMGGVEVTYT</sequence>
<evidence type="ECO:0000313" key="4">
    <source>
        <dbReference type="Proteomes" id="UP000034680"/>
    </source>
</evidence>
<dbReference type="GO" id="GO:0005524">
    <property type="term" value="F:ATP binding"/>
    <property type="evidence" value="ECO:0007669"/>
    <property type="project" value="UniProtKB-KW"/>
</dbReference>
<dbReference type="InterPro" id="IPR043129">
    <property type="entry name" value="ATPase_NBD"/>
</dbReference>
<keyword evidence="2" id="KW-0067">ATP-binding</keyword>
<protein>
    <submittedName>
        <fullName evidence="3">Putative hsp70 protein</fullName>
    </submittedName>
</protein>
<name>A0A0G2HXP5_9PEZI</name>
<dbReference type="Gene3D" id="3.30.420.40">
    <property type="match status" value="1"/>
</dbReference>
<gene>
    <name evidence="3" type="ORF">UCDDA912_g07307</name>
</gene>
<proteinExistence type="predicted"/>
<dbReference type="PANTHER" id="PTHR14187">
    <property type="entry name" value="ALPHA KINASE/ELONGATION FACTOR 2 KINASE"/>
    <property type="match status" value="1"/>
</dbReference>